<protein>
    <submittedName>
        <fullName evidence="2">Unnamed protein product</fullName>
    </submittedName>
</protein>
<dbReference type="SUPFAM" id="SSF56672">
    <property type="entry name" value="DNA/RNA polymerases"/>
    <property type="match status" value="1"/>
</dbReference>
<dbReference type="InterPro" id="IPR053134">
    <property type="entry name" value="RNA-dir_DNA_polymerase"/>
</dbReference>
<reference evidence="2" key="1">
    <citation type="submission" date="2023-04" db="EMBL/GenBank/DDBJ databases">
        <title>Phytophthora fragariaefolia NBRC 109709.</title>
        <authorList>
            <person name="Ichikawa N."/>
            <person name="Sato H."/>
            <person name="Tonouchi N."/>
        </authorList>
    </citation>
    <scope>NUCLEOTIDE SEQUENCE</scope>
    <source>
        <strain evidence="2">NBRC 109709</strain>
    </source>
</reference>
<proteinExistence type="predicted"/>
<gene>
    <name evidence="2" type="ORF">Pfra01_002304700</name>
</gene>
<dbReference type="InterPro" id="IPR043128">
    <property type="entry name" value="Rev_trsase/Diguanyl_cyclase"/>
</dbReference>
<evidence type="ECO:0000313" key="3">
    <source>
        <dbReference type="Proteomes" id="UP001165121"/>
    </source>
</evidence>
<dbReference type="PANTHER" id="PTHR24559">
    <property type="entry name" value="TRANSPOSON TY3-I GAG-POL POLYPROTEIN"/>
    <property type="match status" value="1"/>
</dbReference>
<dbReference type="InterPro" id="IPR043502">
    <property type="entry name" value="DNA/RNA_pol_sf"/>
</dbReference>
<dbReference type="InterPro" id="IPR000477">
    <property type="entry name" value="RT_dom"/>
</dbReference>
<evidence type="ECO:0000313" key="2">
    <source>
        <dbReference type="EMBL" id="GMF55001.1"/>
    </source>
</evidence>
<sequence length="109" mass="12421">MIPKDRDKQPSLQNKDCIDRFVRMPFGLMNAPSSVQRMMNGELRRLTWLTCLAYLDDIAGFMRCGIELHIAELVVVLESLSAAGLTLKLKKYVFAMRAIEYLGHELSSE</sequence>
<dbReference type="OrthoDB" id="420169at2759"/>
<dbReference type="Gene3D" id="3.10.10.10">
    <property type="entry name" value="HIV Type 1 Reverse Transcriptase, subunit A, domain 1"/>
    <property type="match status" value="1"/>
</dbReference>
<evidence type="ECO:0000259" key="1">
    <source>
        <dbReference type="Pfam" id="PF00078"/>
    </source>
</evidence>
<dbReference type="EMBL" id="BSXT01003642">
    <property type="protein sequence ID" value="GMF55001.1"/>
    <property type="molecule type" value="Genomic_DNA"/>
</dbReference>
<comment type="caution">
    <text evidence="2">The sequence shown here is derived from an EMBL/GenBank/DDBJ whole genome shotgun (WGS) entry which is preliminary data.</text>
</comment>
<dbReference type="AlphaFoldDB" id="A0A9W6Y828"/>
<dbReference type="PANTHER" id="PTHR24559:SF444">
    <property type="entry name" value="REVERSE TRANSCRIPTASE DOMAIN-CONTAINING PROTEIN"/>
    <property type="match status" value="1"/>
</dbReference>
<organism evidence="2 3">
    <name type="scientific">Phytophthora fragariaefolia</name>
    <dbReference type="NCBI Taxonomy" id="1490495"/>
    <lineage>
        <taxon>Eukaryota</taxon>
        <taxon>Sar</taxon>
        <taxon>Stramenopiles</taxon>
        <taxon>Oomycota</taxon>
        <taxon>Peronosporomycetes</taxon>
        <taxon>Peronosporales</taxon>
        <taxon>Peronosporaceae</taxon>
        <taxon>Phytophthora</taxon>
    </lineage>
</organism>
<accession>A0A9W6Y828</accession>
<dbReference type="Gene3D" id="3.30.70.270">
    <property type="match status" value="1"/>
</dbReference>
<dbReference type="Pfam" id="PF00078">
    <property type="entry name" value="RVT_1"/>
    <property type="match status" value="1"/>
</dbReference>
<keyword evidence="3" id="KW-1185">Reference proteome</keyword>
<name>A0A9W6Y828_9STRA</name>
<feature type="domain" description="Reverse transcriptase" evidence="1">
    <location>
        <begin position="21"/>
        <end position="106"/>
    </location>
</feature>
<dbReference type="Proteomes" id="UP001165121">
    <property type="component" value="Unassembled WGS sequence"/>
</dbReference>